<dbReference type="PROSITE" id="PS00184">
    <property type="entry name" value="GARS"/>
    <property type="match status" value="1"/>
</dbReference>
<dbReference type="Gene3D" id="3.40.50.20">
    <property type="match status" value="1"/>
</dbReference>
<dbReference type="HOGENOM" id="CLU_027420_3_1_9"/>
<feature type="domain" description="ATP-grasp" evidence="16">
    <location>
        <begin position="107"/>
        <end position="313"/>
    </location>
</feature>
<dbReference type="GO" id="GO:0004637">
    <property type="term" value="F:phosphoribosylamine-glycine ligase activity"/>
    <property type="evidence" value="ECO:0007669"/>
    <property type="project" value="UniProtKB-UniRule"/>
</dbReference>
<dbReference type="Pfam" id="PF02843">
    <property type="entry name" value="GARS_C"/>
    <property type="match status" value="1"/>
</dbReference>
<dbReference type="SMART" id="SM01209">
    <property type="entry name" value="GARS_A"/>
    <property type="match status" value="1"/>
</dbReference>
<dbReference type="PANTHER" id="PTHR43472">
    <property type="entry name" value="PHOSPHORIBOSYLAMINE--GLYCINE LIGASE"/>
    <property type="match status" value="1"/>
</dbReference>
<dbReference type="InterPro" id="IPR020561">
    <property type="entry name" value="PRibGlycinamid_synth_ATP-grasp"/>
</dbReference>
<evidence type="ECO:0000256" key="13">
    <source>
        <dbReference type="ARBA" id="ARBA00042864"/>
    </source>
</evidence>
<dbReference type="InterPro" id="IPR011054">
    <property type="entry name" value="Rudment_hybrid_motif"/>
</dbReference>
<dbReference type="GO" id="GO:0005524">
    <property type="term" value="F:ATP binding"/>
    <property type="evidence" value="ECO:0007669"/>
    <property type="project" value="UniProtKB-UniRule"/>
</dbReference>
<dbReference type="SUPFAM" id="SSF52440">
    <property type="entry name" value="PreATP-grasp domain"/>
    <property type="match status" value="1"/>
</dbReference>
<evidence type="ECO:0000256" key="14">
    <source>
        <dbReference type="HAMAP-Rule" id="MF_00138"/>
    </source>
</evidence>
<evidence type="ECO:0000256" key="7">
    <source>
        <dbReference type="ARBA" id="ARBA00022741"/>
    </source>
</evidence>
<dbReference type="NCBIfam" id="TIGR00877">
    <property type="entry name" value="purD"/>
    <property type="match status" value="1"/>
</dbReference>
<comment type="cofactor">
    <cofactor evidence="2">
        <name>Mg(2+)</name>
        <dbReference type="ChEBI" id="CHEBI:18420"/>
    </cofactor>
</comment>
<organism evidence="17 18">
    <name type="scientific">[Clostridium] ultunense Esp</name>
    <dbReference type="NCBI Taxonomy" id="1288971"/>
    <lineage>
        <taxon>Bacteria</taxon>
        <taxon>Bacillati</taxon>
        <taxon>Bacillota</taxon>
        <taxon>Tissierellia</taxon>
        <taxon>Tissierellales</taxon>
        <taxon>Tepidimicrobiaceae</taxon>
        <taxon>Schnuerera</taxon>
    </lineage>
</organism>
<dbReference type="Pfam" id="PF02844">
    <property type="entry name" value="GARS_N"/>
    <property type="match status" value="1"/>
</dbReference>
<keyword evidence="9 15" id="KW-0067">ATP-binding</keyword>
<dbReference type="RefSeq" id="WP_005585999.1">
    <property type="nucleotide sequence ID" value="NZ_LT669839.1"/>
</dbReference>
<evidence type="ECO:0000256" key="8">
    <source>
        <dbReference type="ARBA" id="ARBA00022755"/>
    </source>
</evidence>
<dbReference type="GO" id="GO:0046872">
    <property type="term" value="F:metal ion binding"/>
    <property type="evidence" value="ECO:0007669"/>
    <property type="project" value="UniProtKB-KW"/>
</dbReference>
<keyword evidence="6" id="KW-0479">Metal-binding</keyword>
<keyword evidence="10" id="KW-0464">Manganese</keyword>
<dbReference type="InterPro" id="IPR013815">
    <property type="entry name" value="ATP_grasp_subdomain_1"/>
</dbReference>
<comment type="pathway">
    <text evidence="3 14">Purine metabolism; IMP biosynthesis via de novo pathway; N(1)-(5-phospho-D-ribosyl)glycinamide from 5-phospho-alpha-D-ribose 1-diphosphate: step 2/2.</text>
</comment>
<dbReference type="InterPro" id="IPR011761">
    <property type="entry name" value="ATP-grasp"/>
</dbReference>
<evidence type="ECO:0000256" key="3">
    <source>
        <dbReference type="ARBA" id="ARBA00005174"/>
    </source>
</evidence>
<keyword evidence="7 15" id="KW-0547">Nucleotide-binding</keyword>
<dbReference type="GO" id="GO:0009113">
    <property type="term" value="P:purine nucleobase biosynthetic process"/>
    <property type="evidence" value="ECO:0007669"/>
    <property type="project" value="InterPro"/>
</dbReference>
<evidence type="ECO:0000256" key="1">
    <source>
        <dbReference type="ARBA" id="ARBA00001936"/>
    </source>
</evidence>
<dbReference type="EC" id="6.3.4.13" evidence="4 14"/>
<gene>
    <name evidence="14 17" type="primary">purD</name>
    <name evidence="17" type="ORF">CUESP1_1456</name>
</gene>
<reference evidence="17 18" key="1">
    <citation type="submission" date="2016-11" db="EMBL/GenBank/DDBJ databases">
        <authorList>
            <person name="Manzoor S."/>
        </authorList>
    </citation>
    <scope>NUCLEOTIDE SEQUENCE [LARGE SCALE GENOMIC DNA]</scope>
    <source>
        <strain evidence="17">Clostridium ultunense strain Esp</strain>
    </source>
</reference>
<accession>M1ZBS1</accession>
<dbReference type="Proteomes" id="UP000245423">
    <property type="component" value="Chromosome 1"/>
</dbReference>
<dbReference type="HAMAP" id="MF_00138">
    <property type="entry name" value="GARS"/>
    <property type="match status" value="1"/>
</dbReference>
<sequence>MKVLVLGSGGREHALCWKIAKSPKVSKVYCAPGNGGIKEIAENVDISLEDMDGLLDFAIREKIDLTVVGPEGPLVMGIVNRFSEKGLKIFGVNKKAAQLEGSKVYAKEFMEKYNIPTAKYRRYTDSEKAIEELDMFNYPLVIKADGLCLGKGVVICNGKEEAIDSINQMMEDKVFGSAGETIIIEEFLEGVEASLLCFISNGKTIPMESAKDYKQIFEGDEGPNTGGVGCYSPNPLFNPELERIIEEKILKKVEIGLRGERIDYNGILFIGLMITKDGPKVLEFNVRFGDPETEVLIPRLKSDIIDIFEKTLEGSLLKEDLIWRDEKCVTVVATSKGYPGKYEKGKEIRGLKDVDEDIIIFHNGTVEKEGRLYTNGGRVISITALGDTLEEAREKIYENLNKIKFDGMYFRKDIAKID</sequence>
<keyword evidence="8 14" id="KW-0658">Purine biosynthesis</keyword>
<evidence type="ECO:0000256" key="4">
    <source>
        <dbReference type="ARBA" id="ARBA00013255"/>
    </source>
</evidence>
<dbReference type="Pfam" id="PF01071">
    <property type="entry name" value="GARS_A"/>
    <property type="match status" value="1"/>
</dbReference>
<dbReference type="Gene3D" id="3.90.600.10">
    <property type="entry name" value="Phosphoribosylglycinamide synthetase, C-terminal domain"/>
    <property type="match status" value="1"/>
</dbReference>
<dbReference type="EMBL" id="LT669839">
    <property type="protein sequence ID" value="SHD76823.1"/>
    <property type="molecule type" value="Genomic_DNA"/>
</dbReference>
<name>M1ZBS1_9FIRM</name>
<comment type="similarity">
    <text evidence="11 14">Belongs to the GARS family.</text>
</comment>
<dbReference type="InterPro" id="IPR020559">
    <property type="entry name" value="PRibGlycinamide_synth_CS"/>
</dbReference>
<dbReference type="FunFam" id="3.90.600.10:FF:000001">
    <property type="entry name" value="Trifunctional purine biosynthetic protein adenosine-3"/>
    <property type="match status" value="1"/>
</dbReference>
<evidence type="ECO:0000256" key="15">
    <source>
        <dbReference type="PROSITE-ProRule" id="PRU00409"/>
    </source>
</evidence>
<evidence type="ECO:0000313" key="17">
    <source>
        <dbReference type="EMBL" id="SHD76823.1"/>
    </source>
</evidence>
<dbReference type="PROSITE" id="PS50975">
    <property type="entry name" value="ATP_GRASP"/>
    <property type="match status" value="1"/>
</dbReference>
<dbReference type="Gene3D" id="3.30.1490.20">
    <property type="entry name" value="ATP-grasp fold, A domain"/>
    <property type="match status" value="1"/>
</dbReference>
<proteinExistence type="inferred from homology"/>
<dbReference type="OrthoDB" id="9807240at2"/>
<dbReference type="FunFam" id="3.40.50.20:FF:000006">
    <property type="entry name" value="Phosphoribosylamine--glycine ligase, chloroplastic"/>
    <property type="match status" value="1"/>
</dbReference>
<dbReference type="InterPro" id="IPR016185">
    <property type="entry name" value="PreATP-grasp_dom_sf"/>
</dbReference>
<evidence type="ECO:0000256" key="9">
    <source>
        <dbReference type="ARBA" id="ARBA00022840"/>
    </source>
</evidence>
<keyword evidence="5 14" id="KW-0436">Ligase</keyword>
<evidence type="ECO:0000256" key="12">
    <source>
        <dbReference type="ARBA" id="ARBA00042242"/>
    </source>
</evidence>
<dbReference type="InterPro" id="IPR000115">
    <property type="entry name" value="PRibGlycinamide_synth"/>
</dbReference>
<comment type="cofactor">
    <cofactor evidence="1">
        <name>Mn(2+)</name>
        <dbReference type="ChEBI" id="CHEBI:29035"/>
    </cofactor>
</comment>
<dbReference type="InterPro" id="IPR020562">
    <property type="entry name" value="PRibGlycinamide_synth_N"/>
</dbReference>
<dbReference type="PANTHER" id="PTHR43472:SF1">
    <property type="entry name" value="PHOSPHORIBOSYLAMINE--GLYCINE LIGASE, CHLOROPLASTIC"/>
    <property type="match status" value="1"/>
</dbReference>
<dbReference type="GO" id="GO:0006189">
    <property type="term" value="P:'de novo' IMP biosynthetic process"/>
    <property type="evidence" value="ECO:0007669"/>
    <property type="project" value="UniProtKB-UniRule"/>
</dbReference>
<dbReference type="InterPro" id="IPR037123">
    <property type="entry name" value="PRibGlycinamide_synth_C_sf"/>
</dbReference>
<protein>
    <recommendedName>
        <fullName evidence="4 14">Phosphoribosylamine--glycine ligase</fullName>
        <ecNumber evidence="4 14">6.3.4.13</ecNumber>
    </recommendedName>
    <alternativeName>
        <fullName evidence="14">GARS</fullName>
    </alternativeName>
    <alternativeName>
        <fullName evidence="12 14">Glycinamide ribonucleotide synthetase</fullName>
    </alternativeName>
    <alternativeName>
        <fullName evidence="13 14">Phosphoribosylglycinamide synthetase</fullName>
    </alternativeName>
</protein>
<dbReference type="InterPro" id="IPR020560">
    <property type="entry name" value="PRibGlycinamide_synth_C-dom"/>
</dbReference>
<dbReference type="SUPFAM" id="SSF51246">
    <property type="entry name" value="Rudiment single hybrid motif"/>
    <property type="match status" value="1"/>
</dbReference>
<evidence type="ECO:0000256" key="5">
    <source>
        <dbReference type="ARBA" id="ARBA00022598"/>
    </source>
</evidence>
<keyword evidence="18" id="KW-1185">Reference proteome</keyword>
<dbReference type="SMART" id="SM01210">
    <property type="entry name" value="GARS_C"/>
    <property type="match status" value="1"/>
</dbReference>
<dbReference type="SUPFAM" id="SSF56059">
    <property type="entry name" value="Glutathione synthetase ATP-binding domain-like"/>
    <property type="match status" value="1"/>
</dbReference>
<evidence type="ECO:0000259" key="16">
    <source>
        <dbReference type="PROSITE" id="PS50975"/>
    </source>
</evidence>
<evidence type="ECO:0000256" key="6">
    <source>
        <dbReference type="ARBA" id="ARBA00022723"/>
    </source>
</evidence>
<evidence type="ECO:0000256" key="2">
    <source>
        <dbReference type="ARBA" id="ARBA00001946"/>
    </source>
</evidence>
<dbReference type="Gene3D" id="3.30.470.20">
    <property type="entry name" value="ATP-grasp fold, B domain"/>
    <property type="match status" value="1"/>
</dbReference>
<dbReference type="AlphaFoldDB" id="M1ZBS1"/>
<evidence type="ECO:0000256" key="11">
    <source>
        <dbReference type="ARBA" id="ARBA00038345"/>
    </source>
</evidence>
<comment type="catalytic activity">
    <reaction evidence="14">
        <text>5-phospho-beta-D-ribosylamine + glycine + ATP = N(1)-(5-phospho-beta-D-ribosyl)glycinamide + ADP + phosphate + H(+)</text>
        <dbReference type="Rhea" id="RHEA:17453"/>
        <dbReference type="ChEBI" id="CHEBI:15378"/>
        <dbReference type="ChEBI" id="CHEBI:30616"/>
        <dbReference type="ChEBI" id="CHEBI:43474"/>
        <dbReference type="ChEBI" id="CHEBI:57305"/>
        <dbReference type="ChEBI" id="CHEBI:58681"/>
        <dbReference type="ChEBI" id="CHEBI:143788"/>
        <dbReference type="ChEBI" id="CHEBI:456216"/>
        <dbReference type="EC" id="6.3.4.13"/>
    </reaction>
</comment>
<dbReference type="UniPathway" id="UPA00074">
    <property type="reaction ID" value="UER00125"/>
</dbReference>
<evidence type="ECO:0000256" key="10">
    <source>
        <dbReference type="ARBA" id="ARBA00023211"/>
    </source>
</evidence>
<evidence type="ECO:0000313" key="18">
    <source>
        <dbReference type="Proteomes" id="UP000245423"/>
    </source>
</evidence>